<sequence>DVPCFTADLSADVDVDTLWNMFKTKLESLTDTYVPSKVITSRRRNDKPWINKELRDIIKKKRRVFVKYRQNSNAGNLARLRELTAFFKEKMSYFKTMFHNSLDEKLKRNPKIFWKYVKASKRDVTGIPPIKESGRLVDKDSEKAMLFNSYFESVFTLPTADAIPSFSFTLGESMPDIEISQDGILKLVNNLKENKATGPDGLSCRVLKECSGILSCFLYVLFESSLSSGCLPSEWKRAHVVPAHKSGPKNRVDNYRPISLLCVCSKILEHIIYSNLFKHLGINNFLNPNQHGFRSGFSCDTQLVEFYHDIAYSFDKGTQVDCVFLDFQKAFDVVPHQLLLQKVKSLNLPDCLFNWITDYLKNRKQAVLVNGKTSTYVDVTSGVPQGSVLGPLLFLIFINDISVGIGSSIRLYADDCVMYSGIRTESDCLALQEDINRISLWCEKWGMKLSIHKCSQMTFTRKRQPVSFAYSIGGAKLKKEEVVKYLGVQFSHNLSWSAHIDFVTAKANRMLNFLKRNFRDCPQTAKATLFKTNVRPILEYASVLWDPKESYLGKKIEQVQSRAARFVTRNYNYRESATALKRQLEWEPLSSRRRRLRLKFLHAIYHDQTGINKVKFIQPPNFVSRRLDHSEKIRETTARTDVLKYSFFPNTIKEWNALPNDTVSILSNSLFFDRLSRDSWPD</sequence>
<keyword evidence="2" id="KW-0808">Transferase</keyword>
<dbReference type="EMBL" id="GEGO01004460">
    <property type="protein sequence ID" value="JAR90944.1"/>
    <property type="molecule type" value="Transcribed_RNA"/>
</dbReference>
<protein>
    <submittedName>
        <fullName evidence="2">Putative rna-directed dna polymerase from mobile element jockey-like protein</fullName>
    </submittedName>
</protein>
<feature type="non-terminal residue" evidence="2">
    <location>
        <position position="1"/>
    </location>
</feature>
<dbReference type="PANTHER" id="PTHR33332">
    <property type="entry name" value="REVERSE TRANSCRIPTASE DOMAIN-CONTAINING PROTEIN"/>
    <property type="match status" value="1"/>
</dbReference>
<keyword evidence="2" id="KW-0548">Nucleotidyltransferase</keyword>
<evidence type="ECO:0000313" key="2">
    <source>
        <dbReference type="EMBL" id="JAR90944.1"/>
    </source>
</evidence>
<dbReference type="SUPFAM" id="SSF56672">
    <property type="entry name" value="DNA/RNA polymerases"/>
    <property type="match status" value="1"/>
</dbReference>
<reference evidence="2" key="1">
    <citation type="journal article" date="2018" name="PLoS Negl. Trop. Dis.">
        <title>Sialome diversity of ticks revealed by RNAseq of single tick salivary glands.</title>
        <authorList>
            <person name="Perner J."/>
            <person name="Kropackova S."/>
            <person name="Kopacek P."/>
            <person name="Ribeiro J.M."/>
        </authorList>
    </citation>
    <scope>NUCLEOTIDE SEQUENCE</scope>
    <source>
        <strain evidence="2">Siblings of single egg batch collected in Ceske Budejovice</strain>
        <tissue evidence="2">Salivary glands</tissue>
    </source>
</reference>
<dbReference type="Pfam" id="PF00078">
    <property type="entry name" value="RVT_1"/>
    <property type="match status" value="1"/>
</dbReference>
<proteinExistence type="predicted"/>
<dbReference type="InterPro" id="IPR000477">
    <property type="entry name" value="RT_dom"/>
</dbReference>
<keyword evidence="2" id="KW-0695">RNA-directed DNA polymerase</keyword>
<dbReference type="GO" id="GO:0003964">
    <property type="term" value="F:RNA-directed DNA polymerase activity"/>
    <property type="evidence" value="ECO:0007669"/>
    <property type="project" value="UniProtKB-KW"/>
</dbReference>
<dbReference type="PROSITE" id="PS50878">
    <property type="entry name" value="RT_POL"/>
    <property type="match status" value="1"/>
</dbReference>
<accession>A0A147BJP5</accession>
<feature type="domain" description="Reverse transcriptase" evidence="1">
    <location>
        <begin position="224"/>
        <end position="490"/>
    </location>
</feature>
<dbReference type="AlphaFoldDB" id="A0A147BJP5"/>
<evidence type="ECO:0000259" key="1">
    <source>
        <dbReference type="PROSITE" id="PS50878"/>
    </source>
</evidence>
<dbReference type="InterPro" id="IPR043502">
    <property type="entry name" value="DNA/RNA_pol_sf"/>
</dbReference>
<organism evidence="2">
    <name type="scientific">Ixodes ricinus</name>
    <name type="common">Common tick</name>
    <name type="synonym">Acarus ricinus</name>
    <dbReference type="NCBI Taxonomy" id="34613"/>
    <lineage>
        <taxon>Eukaryota</taxon>
        <taxon>Metazoa</taxon>
        <taxon>Ecdysozoa</taxon>
        <taxon>Arthropoda</taxon>
        <taxon>Chelicerata</taxon>
        <taxon>Arachnida</taxon>
        <taxon>Acari</taxon>
        <taxon>Parasitiformes</taxon>
        <taxon>Ixodida</taxon>
        <taxon>Ixodoidea</taxon>
        <taxon>Ixodidae</taxon>
        <taxon>Ixodinae</taxon>
        <taxon>Ixodes</taxon>
    </lineage>
</organism>
<dbReference type="CDD" id="cd01650">
    <property type="entry name" value="RT_nLTR_like"/>
    <property type="match status" value="1"/>
</dbReference>
<name>A0A147BJP5_IXORI</name>
<dbReference type="PRINTS" id="PR01345">
    <property type="entry name" value="CERVTRCPTASE"/>
</dbReference>